<sequence>MGPLGTISTIGRLGMLVITGRRTASKLSLAITTEHSQFGVAILSNGGTMLALLSWPLVFEAHSVGRIAYCFNGLLGQKLGMTLISSGRLLRSNTGSKQRLIHSRMEDRSQAMCYNRLILSM</sequence>
<evidence type="ECO:0000313" key="2">
    <source>
        <dbReference type="Proteomes" id="UP000177622"/>
    </source>
</evidence>
<protein>
    <submittedName>
        <fullName evidence="1">Uncharacterized protein</fullName>
    </submittedName>
</protein>
<dbReference type="RefSeq" id="XP_022483103.1">
    <property type="nucleotide sequence ID" value="XM_022637050.1"/>
</dbReference>
<name>A0A1F5L373_PENAI</name>
<dbReference type="GeneID" id="34581784"/>
<reference evidence="1 2" key="1">
    <citation type="journal article" date="2016" name="Sci. Rep.">
        <title>Penicillium arizonense, a new, genome sequenced fungal species, reveals a high chemical diversity in secreted metabolites.</title>
        <authorList>
            <person name="Grijseels S."/>
            <person name="Nielsen J.C."/>
            <person name="Randelovic M."/>
            <person name="Nielsen J."/>
            <person name="Nielsen K.F."/>
            <person name="Workman M."/>
            <person name="Frisvad J.C."/>
        </authorList>
    </citation>
    <scope>NUCLEOTIDE SEQUENCE [LARGE SCALE GENOMIC DNA]</scope>
    <source>
        <strain evidence="1 2">CBS 141311</strain>
    </source>
</reference>
<dbReference type="Proteomes" id="UP000177622">
    <property type="component" value="Unassembled WGS sequence"/>
</dbReference>
<proteinExistence type="predicted"/>
<dbReference type="AlphaFoldDB" id="A0A1F5L373"/>
<organism evidence="1 2">
    <name type="scientific">Penicillium arizonense</name>
    <dbReference type="NCBI Taxonomy" id="1835702"/>
    <lineage>
        <taxon>Eukaryota</taxon>
        <taxon>Fungi</taxon>
        <taxon>Dikarya</taxon>
        <taxon>Ascomycota</taxon>
        <taxon>Pezizomycotina</taxon>
        <taxon>Eurotiomycetes</taxon>
        <taxon>Eurotiomycetidae</taxon>
        <taxon>Eurotiales</taxon>
        <taxon>Aspergillaceae</taxon>
        <taxon>Penicillium</taxon>
    </lineage>
</organism>
<comment type="caution">
    <text evidence="1">The sequence shown here is derived from an EMBL/GenBank/DDBJ whole genome shotgun (WGS) entry which is preliminary data.</text>
</comment>
<gene>
    <name evidence="1" type="ORF">PENARI_c039G10628</name>
</gene>
<keyword evidence="2" id="KW-1185">Reference proteome</keyword>
<dbReference type="EMBL" id="LXJU01000039">
    <property type="protein sequence ID" value="OGE47645.1"/>
    <property type="molecule type" value="Genomic_DNA"/>
</dbReference>
<evidence type="ECO:0000313" key="1">
    <source>
        <dbReference type="EMBL" id="OGE47645.1"/>
    </source>
</evidence>
<accession>A0A1F5L373</accession>